<dbReference type="SMART" id="SM00320">
    <property type="entry name" value="WD40"/>
    <property type="match status" value="3"/>
</dbReference>
<proteinExistence type="predicted"/>
<dbReference type="InterPro" id="IPR011047">
    <property type="entry name" value="Quinoprotein_ADH-like_sf"/>
</dbReference>
<organism evidence="7 8">
    <name type="scientific">Rhynchospora pubera</name>
    <dbReference type="NCBI Taxonomy" id="906938"/>
    <lineage>
        <taxon>Eukaryota</taxon>
        <taxon>Viridiplantae</taxon>
        <taxon>Streptophyta</taxon>
        <taxon>Embryophyta</taxon>
        <taxon>Tracheophyta</taxon>
        <taxon>Spermatophyta</taxon>
        <taxon>Magnoliopsida</taxon>
        <taxon>Liliopsida</taxon>
        <taxon>Poales</taxon>
        <taxon>Cyperaceae</taxon>
        <taxon>Cyperoideae</taxon>
        <taxon>Rhynchosporeae</taxon>
        <taxon>Rhynchospora</taxon>
    </lineage>
</organism>
<dbReference type="Proteomes" id="UP001140206">
    <property type="component" value="Chromosome 2"/>
</dbReference>
<dbReference type="InterPro" id="IPR001680">
    <property type="entry name" value="WD40_rpt"/>
</dbReference>
<dbReference type="PANTHER" id="PTHR19918">
    <property type="entry name" value="CELL DIVISION CYCLE 20 CDC20 FIZZY -RELATED"/>
    <property type="match status" value="1"/>
</dbReference>
<evidence type="ECO:0000256" key="6">
    <source>
        <dbReference type="ARBA" id="ARBA00023425"/>
    </source>
</evidence>
<name>A0AAV8FS72_9POAL</name>
<keyword evidence="1" id="KW-0853">WD repeat</keyword>
<dbReference type="InterPro" id="IPR015943">
    <property type="entry name" value="WD40/YVTN_repeat-like_dom_sf"/>
</dbReference>
<keyword evidence="2" id="KW-0132">Cell division</keyword>
<keyword evidence="4" id="KW-0498">Mitosis</keyword>
<dbReference type="Pfam" id="PF00400">
    <property type="entry name" value="WD40"/>
    <property type="match status" value="2"/>
</dbReference>
<evidence type="ECO:0000313" key="8">
    <source>
        <dbReference type="Proteomes" id="UP001140206"/>
    </source>
</evidence>
<dbReference type="SUPFAM" id="SSF50998">
    <property type="entry name" value="Quinoprotein alcohol dehydrogenase-like"/>
    <property type="match status" value="1"/>
</dbReference>
<dbReference type="SUPFAM" id="SSF55961">
    <property type="entry name" value="Bet v1-like"/>
    <property type="match status" value="1"/>
</dbReference>
<reference evidence="7" key="1">
    <citation type="submission" date="2022-08" db="EMBL/GenBank/DDBJ databases">
        <authorList>
            <person name="Marques A."/>
        </authorList>
    </citation>
    <scope>NUCLEOTIDE SEQUENCE</scope>
    <source>
        <strain evidence="7">RhyPub2mFocal</strain>
        <tissue evidence="7">Leaves</tissue>
    </source>
</reference>
<evidence type="ECO:0000256" key="1">
    <source>
        <dbReference type="ARBA" id="ARBA00022574"/>
    </source>
</evidence>
<evidence type="ECO:0000256" key="4">
    <source>
        <dbReference type="ARBA" id="ARBA00022776"/>
    </source>
</evidence>
<evidence type="ECO:0000256" key="3">
    <source>
        <dbReference type="ARBA" id="ARBA00022737"/>
    </source>
</evidence>
<keyword evidence="5" id="KW-0131">Cell cycle</keyword>
<gene>
    <name evidence="7" type="ORF">LUZ62_045835</name>
</gene>
<evidence type="ECO:0000256" key="2">
    <source>
        <dbReference type="ARBA" id="ARBA00022618"/>
    </source>
</evidence>
<dbReference type="PANTHER" id="PTHR19918:SF8">
    <property type="entry name" value="FI02843P"/>
    <property type="match status" value="1"/>
</dbReference>
<dbReference type="GO" id="GO:0005680">
    <property type="term" value="C:anaphase-promoting complex"/>
    <property type="evidence" value="ECO:0007669"/>
    <property type="project" value="TreeGrafter"/>
</dbReference>
<evidence type="ECO:0000256" key="5">
    <source>
        <dbReference type="ARBA" id="ARBA00023306"/>
    </source>
</evidence>
<dbReference type="Gene3D" id="2.130.10.10">
    <property type="entry name" value="YVTN repeat-like/Quinoprotein amine dehydrogenase"/>
    <property type="match status" value="1"/>
</dbReference>
<keyword evidence="8" id="KW-1185">Reference proteome</keyword>
<dbReference type="GO" id="GO:1905786">
    <property type="term" value="P:positive regulation of anaphase-promoting complex-dependent catabolic process"/>
    <property type="evidence" value="ECO:0007669"/>
    <property type="project" value="TreeGrafter"/>
</dbReference>
<dbReference type="InterPro" id="IPR023393">
    <property type="entry name" value="START-like_dom_sf"/>
</dbReference>
<protein>
    <submittedName>
        <fullName evidence="7">Uncharacterized protein</fullName>
    </submittedName>
</protein>
<sequence>MVLDMNRGEYLTGWKLIDEEGPNGEGRALAFDMERARLLHQHWLGESQCTSALVKHINAPLDAVWSMVRSFDELQRYKPFVKQSVMREGLEVRGIREIEVASGFPKVYLASGGNDKLLPIWDISKCSPLHRLNNHTAAVRALAWCPFQNNLLASGGGKANKCIKFWNVSAGTYLKLVNTGSQICGLLWSKSDWELVSSHGLTKNQLVLWKYSSMSKMAELTGHASPVLPVLYLAQSPDRCTVASVSGDEKLKIWRIFEKSTI</sequence>
<dbReference type="GO" id="GO:0010997">
    <property type="term" value="F:anaphase-promoting complex binding"/>
    <property type="evidence" value="ECO:0007669"/>
    <property type="project" value="InterPro"/>
</dbReference>
<dbReference type="GO" id="GO:1990757">
    <property type="term" value="F:ubiquitin ligase activator activity"/>
    <property type="evidence" value="ECO:0007669"/>
    <property type="project" value="TreeGrafter"/>
</dbReference>
<accession>A0AAV8FS72</accession>
<evidence type="ECO:0000313" key="7">
    <source>
        <dbReference type="EMBL" id="KAJ4794589.1"/>
    </source>
</evidence>
<keyword evidence="3" id="KW-0677">Repeat</keyword>
<comment type="caution">
    <text evidence="7">The sequence shown here is derived from an EMBL/GenBank/DDBJ whole genome shotgun (WGS) entry which is preliminary data.</text>
</comment>
<dbReference type="EMBL" id="JAMFTS010000002">
    <property type="protein sequence ID" value="KAJ4794589.1"/>
    <property type="molecule type" value="Genomic_DNA"/>
</dbReference>
<comment type="function">
    <text evidence="6">Component of the anaphase promoting complex/cyclosome (APC/C), a cell cycle-regulated E3 ubiquitin-protein ligase complex that controls progression through mitosis and the G1 phase of the cell cycle.</text>
</comment>
<dbReference type="GO" id="GO:0051301">
    <property type="term" value="P:cell division"/>
    <property type="evidence" value="ECO:0007669"/>
    <property type="project" value="UniProtKB-KW"/>
</dbReference>
<dbReference type="AlphaFoldDB" id="A0AAV8FS72"/>
<dbReference type="Gene3D" id="3.30.530.20">
    <property type="match status" value="1"/>
</dbReference>
<dbReference type="GO" id="GO:0031145">
    <property type="term" value="P:anaphase-promoting complex-dependent catabolic process"/>
    <property type="evidence" value="ECO:0007669"/>
    <property type="project" value="TreeGrafter"/>
</dbReference>
<dbReference type="InterPro" id="IPR033010">
    <property type="entry name" value="Cdc20/Fizzy"/>
</dbReference>